<dbReference type="Pfam" id="PF02142">
    <property type="entry name" value="MGS"/>
    <property type="match status" value="1"/>
</dbReference>
<organism evidence="6">
    <name type="scientific">marine sediment metagenome</name>
    <dbReference type="NCBI Taxonomy" id="412755"/>
    <lineage>
        <taxon>unclassified sequences</taxon>
        <taxon>metagenomes</taxon>
        <taxon>ecological metagenomes</taxon>
    </lineage>
</organism>
<sequence length="212" mass="23812">MKVRIKRALISVSNKEGIVDFAKTLEETGVEIISTGGTYRKLEESGIKVKKVEEVTGFPEMLNGRVKTLHPYIHGGILADRSNENHMNEVSNSKIKLIDMVVVNLYPFKETISRANVTMEEAIENIDIGGPTMIRSAAKNYKGVAVVVDPDDYKKIQAELKDSRGYISLGTLFRLSVKAFQYTCEYDSVIFNYLKNKTGSFDNSDISIRDYL</sequence>
<evidence type="ECO:0000256" key="2">
    <source>
        <dbReference type="ARBA" id="ARBA00022755"/>
    </source>
</evidence>
<keyword evidence="3" id="KW-0378">Hydrolase</keyword>
<dbReference type="GO" id="GO:0006189">
    <property type="term" value="P:'de novo' IMP biosynthetic process"/>
    <property type="evidence" value="ECO:0007669"/>
    <property type="project" value="TreeGrafter"/>
</dbReference>
<dbReference type="Pfam" id="PF01808">
    <property type="entry name" value="AICARFT_IMPCHas"/>
    <property type="match status" value="1"/>
</dbReference>
<dbReference type="EMBL" id="BARU01028053">
    <property type="protein sequence ID" value="GAH66168.1"/>
    <property type="molecule type" value="Genomic_DNA"/>
</dbReference>
<dbReference type="CDD" id="cd01421">
    <property type="entry name" value="IMPCH"/>
    <property type="match status" value="1"/>
</dbReference>
<dbReference type="FunFam" id="3.40.50.1380:FF:000001">
    <property type="entry name" value="Bifunctional purine biosynthesis protein PurH"/>
    <property type="match status" value="1"/>
</dbReference>
<name>X1J8S9_9ZZZZ</name>
<dbReference type="SUPFAM" id="SSF52335">
    <property type="entry name" value="Methylglyoxal synthase-like"/>
    <property type="match status" value="1"/>
</dbReference>
<accession>X1J8S9</accession>
<dbReference type="InterPro" id="IPR036914">
    <property type="entry name" value="MGS-like_dom_sf"/>
</dbReference>
<dbReference type="GO" id="GO:0005829">
    <property type="term" value="C:cytosol"/>
    <property type="evidence" value="ECO:0007669"/>
    <property type="project" value="TreeGrafter"/>
</dbReference>
<evidence type="ECO:0000256" key="3">
    <source>
        <dbReference type="ARBA" id="ARBA00022801"/>
    </source>
</evidence>
<keyword evidence="4" id="KW-0511">Multifunctional enzyme</keyword>
<dbReference type="GO" id="GO:0004643">
    <property type="term" value="F:phosphoribosylaminoimidazolecarboxamide formyltransferase activity"/>
    <property type="evidence" value="ECO:0007669"/>
    <property type="project" value="InterPro"/>
</dbReference>
<dbReference type="GO" id="GO:0003937">
    <property type="term" value="F:IMP cyclohydrolase activity"/>
    <property type="evidence" value="ECO:0007669"/>
    <property type="project" value="InterPro"/>
</dbReference>
<evidence type="ECO:0000259" key="5">
    <source>
        <dbReference type="PROSITE" id="PS51855"/>
    </source>
</evidence>
<dbReference type="PANTHER" id="PTHR11692">
    <property type="entry name" value="BIFUNCTIONAL PURINE BIOSYNTHESIS PROTEIN PURH"/>
    <property type="match status" value="1"/>
</dbReference>
<evidence type="ECO:0000256" key="4">
    <source>
        <dbReference type="ARBA" id="ARBA00023268"/>
    </source>
</evidence>
<dbReference type="AlphaFoldDB" id="X1J8S9"/>
<dbReference type="PANTHER" id="PTHR11692:SF0">
    <property type="entry name" value="BIFUNCTIONAL PURINE BIOSYNTHESIS PROTEIN ATIC"/>
    <property type="match status" value="1"/>
</dbReference>
<comment type="caution">
    <text evidence="6">The sequence shown here is derived from an EMBL/GenBank/DDBJ whole genome shotgun (WGS) entry which is preliminary data.</text>
</comment>
<evidence type="ECO:0000313" key="6">
    <source>
        <dbReference type="EMBL" id="GAH66168.1"/>
    </source>
</evidence>
<gene>
    <name evidence="6" type="ORF">S03H2_44828</name>
</gene>
<proteinExistence type="predicted"/>
<dbReference type="InterPro" id="IPR011607">
    <property type="entry name" value="MGS-like_dom"/>
</dbReference>
<keyword evidence="2" id="KW-0658">Purine biosynthesis</keyword>
<dbReference type="PROSITE" id="PS51855">
    <property type="entry name" value="MGS"/>
    <property type="match status" value="1"/>
</dbReference>
<feature type="non-terminal residue" evidence="6">
    <location>
        <position position="212"/>
    </location>
</feature>
<reference evidence="6" key="1">
    <citation type="journal article" date="2014" name="Front. Microbiol.">
        <title>High frequency of phylogenetically diverse reductive dehalogenase-homologous genes in deep subseafloor sedimentary metagenomes.</title>
        <authorList>
            <person name="Kawai M."/>
            <person name="Futagami T."/>
            <person name="Toyoda A."/>
            <person name="Takaki Y."/>
            <person name="Nishi S."/>
            <person name="Hori S."/>
            <person name="Arai W."/>
            <person name="Tsubouchi T."/>
            <person name="Morono Y."/>
            <person name="Uchiyama I."/>
            <person name="Ito T."/>
            <person name="Fujiyama A."/>
            <person name="Inagaki F."/>
            <person name="Takami H."/>
        </authorList>
    </citation>
    <scope>NUCLEOTIDE SEQUENCE</scope>
    <source>
        <strain evidence="6">Expedition CK06-06</strain>
    </source>
</reference>
<dbReference type="Gene3D" id="3.40.50.1380">
    <property type="entry name" value="Methylglyoxal synthase-like domain"/>
    <property type="match status" value="1"/>
</dbReference>
<protein>
    <recommendedName>
        <fullName evidence="5">MGS-like domain-containing protein</fullName>
    </recommendedName>
</protein>
<dbReference type="InterPro" id="IPR002695">
    <property type="entry name" value="PurH-like"/>
</dbReference>
<feature type="domain" description="MGS-like" evidence="5">
    <location>
        <begin position="1"/>
        <end position="148"/>
    </location>
</feature>
<dbReference type="SMART" id="SM00851">
    <property type="entry name" value="MGS"/>
    <property type="match status" value="1"/>
</dbReference>
<evidence type="ECO:0000256" key="1">
    <source>
        <dbReference type="ARBA" id="ARBA00022679"/>
    </source>
</evidence>
<keyword evidence="1" id="KW-0808">Transferase</keyword>